<feature type="region of interest" description="Disordered" evidence="1">
    <location>
        <begin position="35"/>
        <end position="74"/>
    </location>
</feature>
<accession>A0A375J6V2</accession>
<evidence type="ECO:0000313" key="3">
    <source>
        <dbReference type="Proteomes" id="UP000256805"/>
    </source>
</evidence>
<organism evidence="2 3">
    <name type="scientific">Cupriavidus taiwanensis</name>
    <dbReference type="NCBI Taxonomy" id="164546"/>
    <lineage>
        <taxon>Bacteria</taxon>
        <taxon>Pseudomonadati</taxon>
        <taxon>Pseudomonadota</taxon>
        <taxon>Betaproteobacteria</taxon>
        <taxon>Burkholderiales</taxon>
        <taxon>Burkholderiaceae</taxon>
        <taxon>Cupriavidus</taxon>
    </lineage>
</organism>
<sequence length="74" mass="7677">MPAALRCPTLGTTTIAANVRDAYLQRRRYLLGQNTALPDYGDYGDDEDAGAEPVPAAPAAPAGTPAPAQPQAPR</sequence>
<name>A0A375J6V2_9BURK</name>
<dbReference type="RefSeq" id="WP_306437345.1">
    <property type="nucleotide sequence ID" value="NZ_LS483234.1"/>
</dbReference>
<feature type="compositionally biased region" description="Low complexity" evidence="1">
    <location>
        <begin position="51"/>
        <end position="66"/>
    </location>
</feature>
<evidence type="ECO:0000256" key="1">
    <source>
        <dbReference type="SAM" id="MobiDB-lite"/>
    </source>
</evidence>
<evidence type="ECO:0000313" key="2">
    <source>
        <dbReference type="EMBL" id="SPS00894.1"/>
    </source>
</evidence>
<protein>
    <submittedName>
        <fullName evidence="2">Uncharacterized protein</fullName>
    </submittedName>
</protein>
<dbReference type="AlphaFoldDB" id="A0A375J6V2"/>
<dbReference type="EMBL" id="OVTA01000040">
    <property type="protein sequence ID" value="SPS00894.1"/>
    <property type="molecule type" value="Genomic_DNA"/>
</dbReference>
<dbReference type="Proteomes" id="UP000256805">
    <property type="component" value="Unassembled WGS sequence"/>
</dbReference>
<reference evidence="2 3" key="1">
    <citation type="submission" date="2018-01" db="EMBL/GenBank/DDBJ databases">
        <authorList>
            <person name="Gaut B.S."/>
            <person name="Morton B.R."/>
            <person name="Clegg M.T."/>
            <person name="Duvall M.R."/>
        </authorList>
    </citation>
    <scope>NUCLEOTIDE SEQUENCE [LARGE SCALE GENOMIC DNA]</scope>
    <source>
        <strain evidence="2">Cupriavidus taiwanensis cmp 52</strain>
    </source>
</reference>
<proteinExistence type="predicted"/>
<gene>
    <name evidence="2" type="ORF">CBM2634_B170221</name>
</gene>